<evidence type="ECO:0000313" key="2">
    <source>
        <dbReference type="EMBL" id="MBJ6370162.1"/>
    </source>
</evidence>
<protein>
    <recommendedName>
        <fullName evidence="4">Lipoprotein</fullName>
    </recommendedName>
</protein>
<sequence length="829" mass="88153">MVHNNKILTVSYGTFSCTLEGFDDSFDTMKAIAEYFRELASEDRYFGAEPPAPDTEMLARIAQREISRRVEARQEDSGGYVLRADPTSPEAKALTAAGPDSKQAEKSGAPDDPDMETAARPAAPPPKDDQEDVASSKGASPVPLNPFQDTETDEECESVLPDVSAGCSLHAAITGTVDDSVPIFEAELVETTGRDGESIAAKLQRIRAVVSGGPFQRGAQSKLVEQDIIDSAAEDMTEVLSGASTSPDDDSNHRGTETCREPEDGVSQEGEPSTPAESAPLEAYSEVALAASQDISESAGPWIKEKSLDAVVPEEGDKFVATGHQPNDPTQQHDPIPSELVEAFVGESSGPDEEDELQQALDRLDALLNVPDTDAPEDGDASPIAAFAKTEDLQCVAEEEALPQTAASGQLQPSEEAVDEAASPHGTDAEDAPQHMEDNCPNKAEGDPEADVKVESSDNPDAEFEDDHAVGDDADATDEAEHAVQIGDPDEDPNSENAGNEETEVGSNANLETAFHQPNVIKVKRADFEAAVATGQLEDLEAATQPTPDTCFGAESTSTLEAPSVAADEACASDEESSADRSDDDSAAVAQASAEGSPTPRDGEFESDEDDVSRLMAAVEREMDTPEATDARTTYDHLRGAVAAANSDIKDGLPDDCEEAVYRSDLADVVRPRRPVVSGKSMERPNTELRPAPLKLSPDQRVDTDAAAAKQGPVRPRRISTDAEPDGEMQADHSGFAEFASEMKAEALPDLLEAAAAYLVFVEGRAQFSRPQLMNKVRQVDAIGFNREDSLRSFGLLLRDGKIEKTGGGRFTASGEIGFRPDHHSAGWS</sequence>
<dbReference type="AlphaFoldDB" id="A0A8J7J555"/>
<feature type="region of interest" description="Disordered" evidence="1">
    <location>
        <begin position="538"/>
        <end position="614"/>
    </location>
</feature>
<keyword evidence="3" id="KW-1185">Reference proteome</keyword>
<feature type="region of interest" description="Disordered" evidence="1">
    <location>
        <begin position="69"/>
        <end position="155"/>
    </location>
</feature>
<dbReference type="PROSITE" id="PS51257">
    <property type="entry name" value="PROKAR_LIPOPROTEIN"/>
    <property type="match status" value="1"/>
</dbReference>
<feature type="compositionally biased region" description="Acidic residues" evidence="1">
    <location>
        <begin position="488"/>
        <end position="504"/>
    </location>
</feature>
<feature type="region of interest" description="Disordered" evidence="1">
    <location>
        <begin position="241"/>
        <end position="283"/>
    </location>
</feature>
<proteinExistence type="predicted"/>
<gene>
    <name evidence="2" type="ORF">JF290_01370</name>
</gene>
<feature type="compositionally biased region" description="Acidic residues" evidence="1">
    <location>
        <begin position="458"/>
        <end position="478"/>
    </location>
</feature>
<feature type="compositionally biased region" description="Basic and acidic residues" evidence="1">
    <location>
        <begin position="432"/>
        <end position="456"/>
    </location>
</feature>
<feature type="compositionally biased region" description="Basic and acidic residues" evidence="1">
    <location>
        <begin position="250"/>
        <end position="263"/>
    </location>
</feature>
<dbReference type="EMBL" id="JAELVR010000001">
    <property type="protein sequence ID" value="MBJ6370162.1"/>
    <property type="molecule type" value="Genomic_DNA"/>
</dbReference>
<dbReference type="RefSeq" id="WP_199022933.1">
    <property type="nucleotide sequence ID" value="NZ_JAELVR010000001.1"/>
</dbReference>
<feature type="compositionally biased region" description="Acidic residues" evidence="1">
    <location>
        <begin position="571"/>
        <end position="586"/>
    </location>
</feature>
<reference evidence="2" key="1">
    <citation type="submission" date="2020-12" db="EMBL/GenBank/DDBJ databases">
        <title>Sedimentitalea sp. nov., isolated from sand in Incheon.</title>
        <authorList>
            <person name="Kim W."/>
        </authorList>
    </citation>
    <scope>NUCLEOTIDE SEQUENCE</scope>
    <source>
        <strain evidence="2">CAU 1593</strain>
    </source>
</reference>
<organism evidence="2 3">
    <name type="scientific">Sedimentitalea arenosa</name>
    <dbReference type="NCBI Taxonomy" id="2798803"/>
    <lineage>
        <taxon>Bacteria</taxon>
        <taxon>Pseudomonadati</taxon>
        <taxon>Pseudomonadota</taxon>
        <taxon>Alphaproteobacteria</taxon>
        <taxon>Rhodobacterales</taxon>
        <taxon>Paracoccaceae</taxon>
        <taxon>Sedimentitalea</taxon>
    </lineage>
</organism>
<feature type="region of interest" description="Disordered" evidence="1">
    <location>
        <begin position="397"/>
        <end position="513"/>
    </location>
</feature>
<name>A0A8J7J555_9RHOB</name>
<dbReference type="Proteomes" id="UP000619079">
    <property type="component" value="Unassembled WGS sequence"/>
</dbReference>
<comment type="caution">
    <text evidence="2">The sequence shown here is derived from an EMBL/GenBank/DDBJ whole genome shotgun (WGS) entry which is preliminary data.</text>
</comment>
<accession>A0A8J7J555</accession>
<feature type="region of interest" description="Disordered" evidence="1">
    <location>
        <begin position="677"/>
        <end position="730"/>
    </location>
</feature>
<evidence type="ECO:0008006" key="4">
    <source>
        <dbReference type="Google" id="ProtNLM"/>
    </source>
</evidence>
<evidence type="ECO:0000313" key="3">
    <source>
        <dbReference type="Proteomes" id="UP000619079"/>
    </source>
</evidence>
<evidence type="ECO:0000256" key="1">
    <source>
        <dbReference type="SAM" id="MobiDB-lite"/>
    </source>
</evidence>